<feature type="transmembrane region" description="Helical" evidence="5">
    <location>
        <begin position="190"/>
        <end position="216"/>
    </location>
</feature>
<accession>A0A7J2TLH8</accession>
<keyword evidence="5" id="KW-1003">Cell membrane</keyword>
<comment type="similarity">
    <text evidence="5">Belongs to the TatC family.</text>
</comment>
<keyword evidence="4 5" id="KW-0472">Membrane</keyword>
<dbReference type="PANTHER" id="PTHR30371:SF0">
    <property type="entry name" value="SEC-INDEPENDENT PROTEIN TRANSLOCASE PROTEIN TATC, CHLOROPLASTIC-RELATED"/>
    <property type="match status" value="1"/>
</dbReference>
<keyword evidence="5" id="KW-0653">Protein transport</keyword>
<feature type="transmembrane region" description="Helical" evidence="5">
    <location>
        <begin position="20"/>
        <end position="43"/>
    </location>
</feature>
<dbReference type="EMBL" id="DSLA01000129">
    <property type="protein sequence ID" value="HEH36066.1"/>
    <property type="molecule type" value="Genomic_DNA"/>
</dbReference>
<comment type="caution">
    <text evidence="6">The sequence shown here is derived from an EMBL/GenBank/DDBJ whole genome shotgun (WGS) entry which is preliminary data.</text>
</comment>
<dbReference type="HAMAP" id="MF_00902">
    <property type="entry name" value="TatC"/>
    <property type="match status" value="1"/>
</dbReference>
<feature type="transmembrane region" description="Helical" evidence="5">
    <location>
        <begin position="115"/>
        <end position="134"/>
    </location>
</feature>
<dbReference type="GO" id="GO:0033281">
    <property type="term" value="C:TAT protein transport complex"/>
    <property type="evidence" value="ECO:0007669"/>
    <property type="project" value="UniProtKB-UniRule"/>
</dbReference>
<reference evidence="6" key="1">
    <citation type="journal article" date="2020" name="mSystems">
        <title>Genome- and Community-Level Interaction Insights into Carbon Utilization and Element Cycling Functions of Hydrothermarchaeota in Hydrothermal Sediment.</title>
        <authorList>
            <person name="Zhou Z."/>
            <person name="Liu Y."/>
            <person name="Xu W."/>
            <person name="Pan J."/>
            <person name="Luo Z.H."/>
            <person name="Li M."/>
        </authorList>
    </citation>
    <scope>NUCLEOTIDE SEQUENCE [LARGE SCALE GENOMIC DNA]</scope>
    <source>
        <strain evidence="6">SpSt-26</strain>
    </source>
</reference>
<dbReference type="PRINTS" id="PR01840">
    <property type="entry name" value="TATCFAMILY"/>
</dbReference>
<feature type="transmembrane region" description="Helical" evidence="5">
    <location>
        <begin position="146"/>
        <end position="170"/>
    </location>
</feature>
<dbReference type="InterPro" id="IPR002033">
    <property type="entry name" value="TatC"/>
</dbReference>
<organism evidence="6">
    <name type="scientific">Archaeoglobus fulgidus</name>
    <dbReference type="NCBI Taxonomy" id="2234"/>
    <lineage>
        <taxon>Archaea</taxon>
        <taxon>Methanobacteriati</taxon>
        <taxon>Methanobacteriota</taxon>
        <taxon>Archaeoglobi</taxon>
        <taxon>Archaeoglobales</taxon>
        <taxon>Archaeoglobaceae</taxon>
        <taxon>Archaeoglobus</taxon>
    </lineage>
</organism>
<keyword evidence="5" id="KW-0811">Translocation</keyword>
<comment type="function">
    <text evidence="5">Part of the twin-arginine translocation (Tat) system that transports large folded proteins containing a characteristic twin-arginine motif in their signal peptide across membranes.</text>
</comment>
<evidence type="ECO:0000256" key="3">
    <source>
        <dbReference type="ARBA" id="ARBA00022989"/>
    </source>
</evidence>
<dbReference type="Pfam" id="PF00902">
    <property type="entry name" value="TatC"/>
    <property type="match status" value="1"/>
</dbReference>
<evidence type="ECO:0000256" key="1">
    <source>
        <dbReference type="ARBA" id="ARBA00004141"/>
    </source>
</evidence>
<dbReference type="PANTHER" id="PTHR30371">
    <property type="entry name" value="SEC-INDEPENDENT PROTEIN TRANSLOCASE PROTEIN TATC"/>
    <property type="match status" value="1"/>
</dbReference>
<evidence type="ECO:0000313" key="6">
    <source>
        <dbReference type="EMBL" id="HEH36066.1"/>
    </source>
</evidence>
<sequence>MEARDWAGFFLEIRKNILKIFAILAIATLSFFPISPHLISLLVEEMFPYQRMSAEEAEEFAEQLEEIARKIKENAGNATFVQEEIKRISRLSAAFIGPIVLTPVEALVLSLKLSIAVGIAALIPYLVFLLSKILRAKGWLRVSVRPYAFASFALFILGCFYGFFIVRLIIRFLHGITLSYGVVPLYSLSDFVTFVLLLIILFGFFFEIPVVMLFLVKNGVVDYDGLKKYRRHAYVLFFILAALATPTVDIFTQIMLAMPMCALFELGMIFVRLAR</sequence>
<dbReference type="GO" id="GO:0009977">
    <property type="term" value="F:proton motive force dependent protein transmembrane transporter activity"/>
    <property type="evidence" value="ECO:0007669"/>
    <property type="project" value="TreeGrafter"/>
</dbReference>
<evidence type="ECO:0000256" key="4">
    <source>
        <dbReference type="ARBA" id="ARBA00023136"/>
    </source>
</evidence>
<dbReference type="AlphaFoldDB" id="A0A7J2TLH8"/>
<comment type="subunit">
    <text evidence="5">Forms a complex with TatA.</text>
</comment>
<comment type="subcellular location">
    <subcellularLocation>
        <location evidence="5">Cell membrane</location>
        <topology evidence="5">Multi-pass membrane protein</topology>
    </subcellularLocation>
    <subcellularLocation>
        <location evidence="1">Membrane</location>
        <topology evidence="1">Multi-pass membrane protein</topology>
    </subcellularLocation>
</comment>
<keyword evidence="2 5" id="KW-0812">Transmembrane</keyword>
<dbReference type="GO" id="GO:0065002">
    <property type="term" value="P:intracellular protein transmembrane transport"/>
    <property type="evidence" value="ECO:0007669"/>
    <property type="project" value="TreeGrafter"/>
</dbReference>
<protein>
    <recommendedName>
        <fullName evidence="5">Sec-independent protein translocase protein TatC</fullName>
    </recommendedName>
</protein>
<evidence type="ECO:0000256" key="2">
    <source>
        <dbReference type="ARBA" id="ARBA00022692"/>
    </source>
</evidence>
<name>A0A7J2TLH8_ARCFL</name>
<keyword evidence="5" id="KW-0813">Transport</keyword>
<evidence type="ECO:0000256" key="5">
    <source>
        <dbReference type="HAMAP-Rule" id="MF_00902"/>
    </source>
</evidence>
<gene>
    <name evidence="5" type="primary">tatC</name>
    <name evidence="6" type="ORF">ENP88_08060</name>
</gene>
<comment type="caution">
    <text evidence="5">Lacks conserved residue(s) required for the propagation of feature annotation.</text>
</comment>
<keyword evidence="3 5" id="KW-1133">Transmembrane helix</keyword>
<dbReference type="GO" id="GO:0043953">
    <property type="term" value="P:protein transport by the Tat complex"/>
    <property type="evidence" value="ECO:0007669"/>
    <property type="project" value="UniProtKB-UniRule"/>
</dbReference>
<feature type="transmembrane region" description="Helical" evidence="5">
    <location>
        <begin position="232"/>
        <end position="248"/>
    </location>
</feature>
<proteinExistence type="inferred from homology"/>